<evidence type="ECO:0000256" key="4">
    <source>
        <dbReference type="ARBA" id="ARBA00022968"/>
    </source>
</evidence>
<keyword evidence="7" id="KW-0812">Transmembrane</keyword>
<reference evidence="9 10" key="1">
    <citation type="submission" date="2024-06" db="EMBL/GenBank/DDBJ databases">
        <title>A chromosome level genome sequence of Diviner's sage (Salvia divinorum).</title>
        <authorList>
            <person name="Ford S.A."/>
            <person name="Ro D.-K."/>
            <person name="Ness R.W."/>
            <person name="Phillips M.A."/>
        </authorList>
    </citation>
    <scope>NUCLEOTIDE SEQUENCE [LARGE SCALE GENOMIC DNA]</scope>
    <source>
        <strain evidence="9">SAF-2024a</strain>
        <tissue evidence="9">Leaf</tissue>
    </source>
</reference>
<sequence>MGSDFSRKWHLESSRVAWIVALVLASVLVVQFFDIPSKGRVLSLFPLGSSHFNSSGPYGGVRYGQQSNLMNHSLPTRQESGEGAVLKENAVLGDMPDIKHTDEEDSMVRTASFVPEQTGTSSEISPPAPADVSSSVSITASVAPAPYEAIDENSSSVLVSGADAGIAPSPTASDVSSSTESATSESASPRESDVGVETGASGNESNGASNSPVALAAQPSSVNSPPPPAEQTKISENPSVASISDMNGMLLRSRASSFSETPLWSSAADQELLDARLQIEQAPIISHHPALYAPIYRNLTTFVKSYEIMEQKLKVYVYKDGERPVFHNPRLRGIYASEGWFMKHMEASSQFVTSNPDEAHLFYLPFSSQLLVDYVYVKDSHSFDDINAFLKNYVDTIKSRHPFWNRTDGADHFLAGCHDWATYETKHHMSSCIRALCNSDIKEGFQFGKDVALPETNVQSPQNPMRVTGGSPASKRTTLAFFAGKMHGDVRSILVKHWENRDPEMQISGPIRKGYMQYMQNSKYCVCAKGYEVNSPRVVEAILYGCVPVIISDNFVPPFFDVLNWEAFAVFVLERDIPNLKNILVSISETRYAVMQHRVRRVRQHFIWHNVPKRYDIFHMILHSVWYNRVFRVRPE</sequence>
<feature type="domain" description="Exostosin GT47" evidence="8">
    <location>
        <begin position="310"/>
        <end position="586"/>
    </location>
</feature>
<evidence type="ECO:0000256" key="3">
    <source>
        <dbReference type="ARBA" id="ARBA00022676"/>
    </source>
</evidence>
<accession>A0ABD1HLN3</accession>
<evidence type="ECO:0000256" key="6">
    <source>
        <dbReference type="SAM" id="MobiDB-lite"/>
    </source>
</evidence>
<comment type="caution">
    <text evidence="9">The sequence shown here is derived from an EMBL/GenBank/DDBJ whole genome shotgun (WGS) entry which is preliminary data.</text>
</comment>
<proteinExistence type="inferred from homology"/>
<dbReference type="InterPro" id="IPR004263">
    <property type="entry name" value="Exostosin"/>
</dbReference>
<gene>
    <name evidence="9" type="ORF">AAHA92_07933</name>
</gene>
<evidence type="ECO:0000256" key="2">
    <source>
        <dbReference type="ARBA" id="ARBA00010271"/>
    </source>
</evidence>
<dbReference type="InterPro" id="IPR040911">
    <property type="entry name" value="Exostosin_GT47"/>
</dbReference>
<keyword evidence="10" id="KW-1185">Reference proteome</keyword>
<evidence type="ECO:0000256" key="7">
    <source>
        <dbReference type="SAM" id="Phobius"/>
    </source>
</evidence>
<protein>
    <submittedName>
        <fullName evidence="9">Glycosyltransferase</fullName>
    </submittedName>
</protein>
<comment type="similarity">
    <text evidence="2">Belongs to the glycosyltransferase 47 family.</text>
</comment>
<keyword evidence="3" id="KW-0808">Transferase</keyword>
<dbReference type="EMBL" id="JBEAFC010000004">
    <property type="protein sequence ID" value="KAL1557346.1"/>
    <property type="molecule type" value="Genomic_DNA"/>
</dbReference>
<dbReference type="GO" id="GO:0016757">
    <property type="term" value="F:glycosyltransferase activity"/>
    <property type="evidence" value="ECO:0007669"/>
    <property type="project" value="UniProtKB-KW"/>
</dbReference>
<organism evidence="9 10">
    <name type="scientific">Salvia divinorum</name>
    <name type="common">Maria pastora</name>
    <name type="synonym">Diviner's sage</name>
    <dbReference type="NCBI Taxonomy" id="28513"/>
    <lineage>
        <taxon>Eukaryota</taxon>
        <taxon>Viridiplantae</taxon>
        <taxon>Streptophyta</taxon>
        <taxon>Embryophyta</taxon>
        <taxon>Tracheophyta</taxon>
        <taxon>Spermatophyta</taxon>
        <taxon>Magnoliopsida</taxon>
        <taxon>eudicotyledons</taxon>
        <taxon>Gunneridae</taxon>
        <taxon>Pentapetalae</taxon>
        <taxon>asterids</taxon>
        <taxon>lamiids</taxon>
        <taxon>Lamiales</taxon>
        <taxon>Lamiaceae</taxon>
        <taxon>Nepetoideae</taxon>
        <taxon>Mentheae</taxon>
        <taxon>Salviinae</taxon>
        <taxon>Salvia</taxon>
        <taxon>Salvia subgen. Calosphace</taxon>
    </lineage>
</organism>
<feature type="transmembrane region" description="Helical" evidence="7">
    <location>
        <begin position="16"/>
        <end position="33"/>
    </location>
</feature>
<feature type="region of interest" description="Disordered" evidence="6">
    <location>
        <begin position="168"/>
        <end position="239"/>
    </location>
</feature>
<comment type="subcellular location">
    <subcellularLocation>
        <location evidence="1">Golgi apparatus membrane</location>
        <topology evidence="1">Single-pass type II membrane protein</topology>
    </subcellularLocation>
</comment>
<dbReference type="PANTHER" id="PTHR11062:SF108">
    <property type="entry name" value="EXOSTOSIN FAMILY PROTEIN"/>
    <property type="match status" value="1"/>
</dbReference>
<keyword evidence="7" id="KW-1133">Transmembrane helix</keyword>
<evidence type="ECO:0000259" key="8">
    <source>
        <dbReference type="Pfam" id="PF03016"/>
    </source>
</evidence>
<evidence type="ECO:0000313" key="10">
    <source>
        <dbReference type="Proteomes" id="UP001567538"/>
    </source>
</evidence>
<keyword evidence="4" id="KW-0735">Signal-anchor</keyword>
<evidence type="ECO:0000256" key="1">
    <source>
        <dbReference type="ARBA" id="ARBA00004323"/>
    </source>
</evidence>
<dbReference type="PANTHER" id="PTHR11062">
    <property type="entry name" value="EXOSTOSIN HEPARAN SULFATE GLYCOSYLTRANSFERASE -RELATED"/>
    <property type="match status" value="1"/>
</dbReference>
<dbReference type="AlphaFoldDB" id="A0ABD1HLN3"/>
<feature type="compositionally biased region" description="Low complexity" evidence="6">
    <location>
        <begin position="168"/>
        <end position="187"/>
    </location>
</feature>
<dbReference type="GO" id="GO:0000139">
    <property type="term" value="C:Golgi membrane"/>
    <property type="evidence" value="ECO:0007669"/>
    <property type="project" value="UniProtKB-SubCell"/>
</dbReference>
<keyword evidence="7" id="KW-0472">Membrane</keyword>
<keyword evidence="5" id="KW-0333">Golgi apparatus</keyword>
<dbReference type="Proteomes" id="UP001567538">
    <property type="component" value="Unassembled WGS sequence"/>
</dbReference>
<evidence type="ECO:0000313" key="9">
    <source>
        <dbReference type="EMBL" id="KAL1557346.1"/>
    </source>
</evidence>
<name>A0ABD1HLN3_SALDI</name>
<evidence type="ECO:0000256" key="5">
    <source>
        <dbReference type="ARBA" id="ARBA00023034"/>
    </source>
</evidence>
<feature type="compositionally biased region" description="Low complexity" evidence="6">
    <location>
        <begin position="199"/>
        <end position="211"/>
    </location>
</feature>
<keyword evidence="3" id="KW-0328">Glycosyltransferase</keyword>
<dbReference type="Pfam" id="PF03016">
    <property type="entry name" value="Exostosin_GT47"/>
    <property type="match status" value="1"/>
</dbReference>